<sequence>MFNALKKPMASSTFICSLILVGCGGSGSSDSDVIASEDITWTQGVFEPSSKFDQQCQALNEKHWLRAWSHETYLWYDEIVDRDPALTEGVLNYFALLKTENTTDSGAKKDNFHSSLPTAEWQAQSQSGQSFGYGFKLRLISAGAPRQGIISYTEPNSPASNLNLGRGLEVIEVDGVDFVNATTQAEVDILNAGLFPSESGKVTSFVFRDINTSEIREVSMTAQTITGQAVSNVKTFADGEVGYFQFNRHNAVAEKPLYDAFNSLAASNVKDLIIDMRYNPGGFLQMASQVAYMVAGESNTSGKIFEQTIFNDQHPTFNPITGERLEPVQFTNEFLGFADNPAITPGTSLPSLNLERVFVLTTDSTCSASEAVINGLRGANIEVIQIGETTCGKPYGFYPTDNCDTTYFSIQFTGVNNKGFGEYADGFSPQNSNDSEFQPVKIPGCAIADDFTHQLGDENEAMLSAALSYRENGRCPVATSTVSEQGFAPATYNDTPQVRDIRTSTLLQQSKILKQ</sequence>
<dbReference type="PROSITE" id="PS51257">
    <property type="entry name" value="PROKAR_LIPOPROTEIN"/>
    <property type="match status" value="1"/>
</dbReference>
<dbReference type="Gene3D" id="3.90.226.10">
    <property type="entry name" value="2-enoyl-CoA Hydratase, Chain A, domain 1"/>
    <property type="match status" value="1"/>
</dbReference>
<dbReference type="Proteomes" id="UP000050378">
    <property type="component" value="Unassembled WGS sequence"/>
</dbReference>
<dbReference type="SUPFAM" id="SSF50156">
    <property type="entry name" value="PDZ domain-like"/>
    <property type="match status" value="1"/>
</dbReference>
<dbReference type="Gene3D" id="2.30.42.10">
    <property type="match status" value="1"/>
</dbReference>
<gene>
    <name evidence="2" type="ORF">AOG27_07800</name>
</gene>
<evidence type="ECO:0000313" key="2">
    <source>
        <dbReference type="EMBL" id="KPM84197.1"/>
    </source>
</evidence>
<dbReference type="GO" id="GO:0007165">
    <property type="term" value="P:signal transduction"/>
    <property type="evidence" value="ECO:0007669"/>
    <property type="project" value="TreeGrafter"/>
</dbReference>
<evidence type="ECO:0000259" key="1">
    <source>
        <dbReference type="Pfam" id="PF03572"/>
    </source>
</evidence>
<organism evidence="2 3">
    <name type="scientific">Pseudoalteromonas lipolytica</name>
    <dbReference type="NCBI Taxonomy" id="570156"/>
    <lineage>
        <taxon>Bacteria</taxon>
        <taxon>Pseudomonadati</taxon>
        <taxon>Pseudomonadota</taxon>
        <taxon>Gammaproteobacteria</taxon>
        <taxon>Alteromonadales</taxon>
        <taxon>Pseudoalteromonadaceae</taxon>
        <taxon>Pseudoalteromonas</taxon>
    </lineage>
</organism>
<dbReference type="Pfam" id="PF03572">
    <property type="entry name" value="Peptidase_S41"/>
    <property type="match status" value="1"/>
</dbReference>
<dbReference type="AlphaFoldDB" id="A0A0P7E8N8"/>
<dbReference type="OrthoDB" id="7168509at2"/>
<dbReference type="EMBL" id="LJTC01000004">
    <property type="protein sequence ID" value="KPM84197.1"/>
    <property type="molecule type" value="Genomic_DNA"/>
</dbReference>
<dbReference type="GO" id="GO:0030288">
    <property type="term" value="C:outer membrane-bounded periplasmic space"/>
    <property type="evidence" value="ECO:0007669"/>
    <property type="project" value="TreeGrafter"/>
</dbReference>
<dbReference type="PATRIC" id="fig|570156.3.peg.2617"/>
<feature type="domain" description="Tail specific protease" evidence="1">
    <location>
        <begin position="241"/>
        <end position="393"/>
    </location>
</feature>
<dbReference type="InterPro" id="IPR029045">
    <property type="entry name" value="ClpP/crotonase-like_dom_sf"/>
</dbReference>
<proteinExistence type="predicted"/>
<dbReference type="RefSeq" id="WP_054552452.1">
    <property type="nucleotide sequence ID" value="NZ_LJTC01000004.1"/>
</dbReference>
<dbReference type="InterPro" id="IPR036034">
    <property type="entry name" value="PDZ_sf"/>
</dbReference>
<evidence type="ECO:0000313" key="3">
    <source>
        <dbReference type="Proteomes" id="UP000050378"/>
    </source>
</evidence>
<dbReference type="Gene3D" id="3.30.750.170">
    <property type="match status" value="1"/>
</dbReference>
<accession>A0A0P7E8N8</accession>
<dbReference type="GO" id="GO:0006508">
    <property type="term" value="P:proteolysis"/>
    <property type="evidence" value="ECO:0007669"/>
    <property type="project" value="InterPro"/>
</dbReference>
<comment type="caution">
    <text evidence="2">The sequence shown here is derived from an EMBL/GenBank/DDBJ whole genome shotgun (WGS) entry which is preliminary data.</text>
</comment>
<dbReference type="STRING" id="570156.AOG27_07800"/>
<dbReference type="GO" id="GO:0004175">
    <property type="term" value="F:endopeptidase activity"/>
    <property type="evidence" value="ECO:0007669"/>
    <property type="project" value="TreeGrafter"/>
</dbReference>
<dbReference type="PANTHER" id="PTHR32060">
    <property type="entry name" value="TAIL-SPECIFIC PROTEASE"/>
    <property type="match status" value="1"/>
</dbReference>
<name>A0A0P7E8N8_9GAMM</name>
<dbReference type="GO" id="GO:0008236">
    <property type="term" value="F:serine-type peptidase activity"/>
    <property type="evidence" value="ECO:0007669"/>
    <property type="project" value="InterPro"/>
</dbReference>
<protein>
    <submittedName>
        <fullName evidence="2">Peptidase</fullName>
    </submittedName>
</protein>
<dbReference type="PANTHER" id="PTHR32060:SF30">
    <property type="entry name" value="CARBOXY-TERMINAL PROCESSING PROTEASE CTPA"/>
    <property type="match status" value="1"/>
</dbReference>
<dbReference type="SUPFAM" id="SSF52096">
    <property type="entry name" value="ClpP/crotonase"/>
    <property type="match status" value="1"/>
</dbReference>
<dbReference type="InterPro" id="IPR005151">
    <property type="entry name" value="Tail-specific_protease"/>
</dbReference>
<reference evidence="2 3" key="1">
    <citation type="submission" date="2015-09" db="EMBL/GenBank/DDBJ databases">
        <title>Draft Genome Sequence of Pseudoalteromonas lipolytica UCD-48B.</title>
        <authorList>
            <person name="Krusor M."/>
            <person name="Coil D.A."/>
            <person name="Lang J.M."/>
            <person name="Eisen J.A."/>
            <person name="Alexiev A."/>
        </authorList>
    </citation>
    <scope>NUCLEOTIDE SEQUENCE [LARGE SCALE GENOMIC DNA]</scope>
    <source>
        <strain evidence="2 3">UCD-48B</strain>
    </source>
</reference>